<dbReference type="PANTHER" id="PTHR43157">
    <property type="entry name" value="PHOSPHATIDYLINOSITOL-GLYCAN BIOSYNTHESIS CLASS F PROTEIN-RELATED"/>
    <property type="match status" value="1"/>
</dbReference>
<dbReference type="RefSeq" id="WP_194706487.1">
    <property type="nucleotide sequence ID" value="NZ_JADKPN010000004.1"/>
</dbReference>
<name>A0A930V9B2_9ACTN</name>
<dbReference type="Gene3D" id="3.40.50.720">
    <property type="entry name" value="NAD(P)-binding Rossmann-like Domain"/>
    <property type="match status" value="1"/>
</dbReference>
<dbReference type="AlphaFoldDB" id="A0A930V9B2"/>
<dbReference type="SUPFAM" id="SSF51735">
    <property type="entry name" value="NAD(P)-binding Rossmann-fold domains"/>
    <property type="match status" value="1"/>
</dbReference>
<dbReference type="InterPro" id="IPR002347">
    <property type="entry name" value="SDR_fam"/>
</dbReference>
<organism evidence="2 3">
    <name type="scientific">Nocardioides islandensis</name>
    <dbReference type="NCBI Taxonomy" id="433663"/>
    <lineage>
        <taxon>Bacteria</taxon>
        <taxon>Bacillati</taxon>
        <taxon>Actinomycetota</taxon>
        <taxon>Actinomycetes</taxon>
        <taxon>Propionibacteriales</taxon>
        <taxon>Nocardioidaceae</taxon>
        <taxon>Nocardioides</taxon>
    </lineage>
</organism>
<dbReference type="PANTHER" id="PTHR43157:SF31">
    <property type="entry name" value="PHOSPHATIDYLINOSITOL-GLYCAN BIOSYNTHESIS CLASS F PROTEIN"/>
    <property type="match status" value="1"/>
</dbReference>
<reference evidence="2" key="1">
    <citation type="submission" date="2020-11" db="EMBL/GenBank/DDBJ databases">
        <title>Nocardioides sp. nov., isolated from Soil of Cynanchum wilfordii Hemsley rhizosphere.</title>
        <authorList>
            <person name="Lee J.-S."/>
            <person name="Suh M.K."/>
            <person name="Kim J.-S."/>
        </authorList>
    </citation>
    <scope>NUCLEOTIDE SEQUENCE</scope>
    <source>
        <strain evidence="2">KCTC 19275</strain>
    </source>
</reference>
<evidence type="ECO:0000256" key="1">
    <source>
        <dbReference type="ARBA" id="ARBA00023002"/>
    </source>
</evidence>
<evidence type="ECO:0000313" key="3">
    <source>
        <dbReference type="Proteomes" id="UP000640489"/>
    </source>
</evidence>
<dbReference type="EMBL" id="JADKPN010000004">
    <property type="protein sequence ID" value="MBF4763294.1"/>
    <property type="molecule type" value="Genomic_DNA"/>
</dbReference>
<dbReference type="Proteomes" id="UP000640489">
    <property type="component" value="Unassembled WGS sequence"/>
</dbReference>
<keyword evidence="1" id="KW-0560">Oxidoreductase</keyword>
<accession>A0A930V9B2</accession>
<dbReference type="InterPro" id="IPR036291">
    <property type="entry name" value="NAD(P)-bd_dom_sf"/>
</dbReference>
<dbReference type="GO" id="GO:0016491">
    <property type="term" value="F:oxidoreductase activity"/>
    <property type="evidence" value="ECO:0007669"/>
    <property type="project" value="UniProtKB-KW"/>
</dbReference>
<protein>
    <submittedName>
        <fullName evidence="2">SDR family oxidoreductase</fullName>
    </submittedName>
</protein>
<dbReference type="CDD" id="cd05327">
    <property type="entry name" value="retinol-DH_like_SDR_c_like"/>
    <property type="match status" value="1"/>
</dbReference>
<proteinExistence type="predicted"/>
<dbReference type="PRINTS" id="PR00081">
    <property type="entry name" value="GDHRDH"/>
</dbReference>
<sequence>MRTIVVTGATAGIGREASLQLAADGHHLVLVGRNPERLEAAEDAVRRAGAARVDAHRADFASLESVRELARDLLERYEQIDVLVDNAGTVHARRTLTEDGIEATFQVNHLGGYLLTELLKCRLVSSAPSRVVITSSAGHYRGTLDLADVGFERGGYSIMNAYARSKLANVLYARSLAAELASSGVTVNAVHPGAVATDIWSGAPWYARPVLALAKLRMLSPAEGGRTLAHLAVSPDVEGMTGEYVDRFTARPPSALAQDDELAAMLVKESARLVGLPAG</sequence>
<dbReference type="Pfam" id="PF00106">
    <property type="entry name" value="adh_short"/>
    <property type="match status" value="1"/>
</dbReference>
<comment type="caution">
    <text evidence="2">The sequence shown here is derived from an EMBL/GenBank/DDBJ whole genome shotgun (WGS) entry which is preliminary data.</text>
</comment>
<evidence type="ECO:0000313" key="2">
    <source>
        <dbReference type="EMBL" id="MBF4763294.1"/>
    </source>
</evidence>
<keyword evidence="3" id="KW-1185">Reference proteome</keyword>
<gene>
    <name evidence="2" type="ORF">ISU07_09150</name>
</gene>